<proteinExistence type="predicted"/>
<name>A0A9P5V5U0_9FUNG</name>
<protein>
    <recommendedName>
        <fullName evidence="2">F-box domain-containing protein</fullName>
    </recommendedName>
</protein>
<dbReference type="SMART" id="SM00256">
    <property type="entry name" value="FBOX"/>
    <property type="match status" value="1"/>
</dbReference>
<comment type="caution">
    <text evidence="3">The sequence shown here is derived from an EMBL/GenBank/DDBJ whole genome shotgun (WGS) entry which is preliminary data.</text>
</comment>
<dbReference type="EMBL" id="JAAAUQ010001506">
    <property type="protein sequence ID" value="KAF9138034.1"/>
    <property type="molecule type" value="Genomic_DNA"/>
</dbReference>
<dbReference type="Proteomes" id="UP000748756">
    <property type="component" value="Unassembled WGS sequence"/>
</dbReference>
<dbReference type="InterPro" id="IPR036047">
    <property type="entry name" value="F-box-like_dom_sf"/>
</dbReference>
<sequence length="627" mass="71423">MSDEIDLPPETLHLIFLHLSPQDLLQCACVSRHWNGVAEARLYSDITFSRRKLNNHKLVPALKTRKHLLRRFEIQLCQQFTIPEANLLDIFLDYRPDHDNKRNLSPGESCRYHYRDRNLFGDDTKTRPSFPMAAIGPNRPALTHFSVVGDFESSWLLDTIIYNLATSSLTSLKIKFSFGPNHKTYTVDLERILETFPHLKDLWIAGYKHQYKPTGEIEDSDPSTPKTATTATAATSASATTDSSVGAGKQYRLESFTFEPTTLLSRRGPNALIFIRRLGNLKKIGINALMPYLSRPQNGRPWELGRALQQYCPKLEYIDIDGPVPLWFFDLPILPYDKIRHITRVANESLPLHVLKKLGGMAQEANWTYRMLRLQEQELGELMESKSAKPFFPHLKTLVLGGKHCLSAQDLILLGVHATFLTRLEMERWPVLDGYILDIYDTDAAAAAATQSTKPLPSSDINAAVEARRLCKRRIFNHWDLLLFLQRRSSLRHFVISGHNIPFGNLIVKPFIPRIPDHLINDDDTEATAEAKEETLIILPWACEERLETLKVGFQVSASDPQEHGLVWKHLGRFGKLRSLHLDQSNLFTSLSYGVEGLLEGGMSETLEEIRSLPGWWKTKDCRELVS</sequence>
<reference evidence="3" key="1">
    <citation type="journal article" date="2020" name="Fungal Divers.">
        <title>Resolving the Mortierellaceae phylogeny through synthesis of multi-gene phylogenetics and phylogenomics.</title>
        <authorList>
            <person name="Vandepol N."/>
            <person name="Liber J."/>
            <person name="Desiro A."/>
            <person name="Na H."/>
            <person name="Kennedy M."/>
            <person name="Barry K."/>
            <person name="Grigoriev I.V."/>
            <person name="Miller A.N."/>
            <person name="O'Donnell K."/>
            <person name="Stajich J.E."/>
            <person name="Bonito G."/>
        </authorList>
    </citation>
    <scope>NUCLEOTIDE SEQUENCE</scope>
    <source>
        <strain evidence="3">NRRL 6426</strain>
    </source>
</reference>
<evidence type="ECO:0000313" key="3">
    <source>
        <dbReference type="EMBL" id="KAF9138034.1"/>
    </source>
</evidence>
<feature type="domain" description="F-box" evidence="2">
    <location>
        <begin position="1"/>
        <end position="51"/>
    </location>
</feature>
<feature type="non-terminal residue" evidence="3">
    <location>
        <position position="627"/>
    </location>
</feature>
<keyword evidence="4" id="KW-1185">Reference proteome</keyword>
<gene>
    <name evidence="3" type="ORF">BG015_002528</name>
</gene>
<dbReference type="AlphaFoldDB" id="A0A9P5V5U0"/>
<dbReference type="OrthoDB" id="2370336at2759"/>
<dbReference type="InterPro" id="IPR001810">
    <property type="entry name" value="F-box_dom"/>
</dbReference>
<evidence type="ECO:0000313" key="4">
    <source>
        <dbReference type="Proteomes" id="UP000748756"/>
    </source>
</evidence>
<evidence type="ECO:0000259" key="2">
    <source>
        <dbReference type="PROSITE" id="PS50181"/>
    </source>
</evidence>
<dbReference type="PROSITE" id="PS50181">
    <property type="entry name" value="FBOX"/>
    <property type="match status" value="1"/>
</dbReference>
<feature type="compositionally biased region" description="Low complexity" evidence="1">
    <location>
        <begin position="222"/>
        <end position="243"/>
    </location>
</feature>
<dbReference type="Pfam" id="PF12937">
    <property type="entry name" value="F-box-like"/>
    <property type="match status" value="1"/>
</dbReference>
<dbReference type="CDD" id="cd09917">
    <property type="entry name" value="F-box_SF"/>
    <property type="match status" value="1"/>
</dbReference>
<evidence type="ECO:0000256" key="1">
    <source>
        <dbReference type="SAM" id="MobiDB-lite"/>
    </source>
</evidence>
<dbReference type="Gene3D" id="1.20.1280.50">
    <property type="match status" value="1"/>
</dbReference>
<organism evidence="3 4">
    <name type="scientific">Linnemannia schmuckeri</name>
    <dbReference type="NCBI Taxonomy" id="64567"/>
    <lineage>
        <taxon>Eukaryota</taxon>
        <taxon>Fungi</taxon>
        <taxon>Fungi incertae sedis</taxon>
        <taxon>Mucoromycota</taxon>
        <taxon>Mortierellomycotina</taxon>
        <taxon>Mortierellomycetes</taxon>
        <taxon>Mortierellales</taxon>
        <taxon>Mortierellaceae</taxon>
        <taxon>Linnemannia</taxon>
    </lineage>
</organism>
<accession>A0A9P5V5U0</accession>
<dbReference type="SUPFAM" id="SSF81383">
    <property type="entry name" value="F-box domain"/>
    <property type="match status" value="1"/>
</dbReference>
<feature type="region of interest" description="Disordered" evidence="1">
    <location>
        <begin position="214"/>
        <end position="243"/>
    </location>
</feature>